<evidence type="ECO:0008006" key="5">
    <source>
        <dbReference type="Google" id="ProtNLM"/>
    </source>
</evidence>
<keyword evidence="4" id="KW-1185">Reference proteome</keyword>
<accession>A0ABW2BNZ5</accession>
<dbReference type="RefSeq" id="WP_378972745.1">
    <property type="nucleotide sequence ID" value="NZ_JBHSWN010000001.1"/>
</dbReference>
<evidence type="ECO:0000256" key="1">
    <source>
        <dbReference type="SAM" id="MobiDB-lite"/>
    </source>
</evidence>
<evidence type="ECO:0000256" key="2">
    <source>
        <dbReference type="SAM" id="SignalP"/>
    </source>
</evidence>
<comment type="caution">
    <text evidence="3">The sequence shown here is derived from an EMBL/GenBank/DDBJ whole genome shotgun (WGS) entry which is preliminary data.</text>
</comment>
<name>A0ABW2BNZ5_9HYPH</name>
<evidence type="ECO:0000313" key="4">
    <source>
        <dbReference type="Proteomes" id="UP001596292"/>
    </source>
</evidence>
<feature type="signal peptide" evidence="2">
    <location>
        <begin position="1"/>
        <end position="24"/>
    </location>
</feature>
<feature type="region of interest" description="Disordered" evidence="1">
    <location>
        <begin position="21"/>
        <end position="50"/>
    </location>
</feature>
<reference evidence="4" key="1">
    <citation type="journal article" date="2019" name="Int. J. Syst. Evol. Microbiol.">
        <title>The Global Catalogue of Microorganisms (GCM) 10K type strain sequencing project: providing services to taxonomists for standard genome sequencing and annotation.</title>
        <authorList>
            <consortium name="The Broad Institute Genomics Platform"/>
            <consortium name="The Broad Institute Genome Sequencing Center for Infectious Disease"/>
            <person name="Wu L."/>
            <person name="Ma J."/>
        </authorList>
    </citation>
    <scope>NUCLEOTIDE SEQUENCE [LARGE SCALE GENOMIC DNA]</scope>
    <source>
        <strain evidence="4">CCUG 48316</strain>
    </source>
</reference>
<gene>
    <name evidence="3" type="ORF">ACFQE0_19840</name>
</gene>
<proteinExistence type="predicted"/>
<dbReference type="EMBL" id="JBHSWN010000001">
    <property type="protein sequence ID" value="MFC6791657.1"/>
    <property type="molecule type" value="Genomic_DNA"/>
</dbReference>
<evidence type="ECO:0000313" key="3">
    <source>
        <dbReference type="EMBL" id="MFC6791657.1"/>
    </source>
</evidence>
<sequence>MKKTLLGAMLVLGLAVGTAAPSLASPGDGLDRDAAAQGNGRFGNMHSGARMGSRAVMMRGHGMRGHGMRHHRHHHHRRHHHR</sequence>
<organism evidence="3 4">
    <name type="scientific">Methylobacterium komagatae</name>
    <dbReference type="NCBI Taxonomy" id="374425"/>
    <lineage>
        <taxon>Bacteria</taxon>
        <taxon>Pseudomonadati</taxon>
        <taxon>Pseudomonadota</taxon>
        <taxon>Alphaproteobacteria</taxon>
        <taxon>Hyphomicrobiales</taxon>
        <taxon>Methylobacteriaceae</taxon>
        <taxon>Methylobacterium</taxon>
    </lineage>
</organism>
<feature type="chain" id="PRO_5046872227" description="Pentapeptide MXKDX repeat protein" evidence="2">
    <location>
        <begin position="25"/>
        <end position="82"/>
    </location>
</feature>
<protein>
    <recommendedName>
        <fullName evidence="5">Pentapeptide MXKDX repeat protein</fullName>
    </recommendedName>
</protein>
<feature type="region of interest" description="Disordered" evidence="1">
    <location>
        <begin position="63"/>
        <end position="82"/>
    </location>
</feature>
<keyword evidence="2" id="KW-0732">Signal</keyword>
<dbReference type="Proteomes" id="UP001596292">
    <property type="component" value="Unassembled WGS sequence"/>
</dbReference>